<reference evidence="3 4" key="1">
    <citation type="submission" date="2018-05" db="EMBL/GenBank/DDBJ databases">
        <title>Genomic Encyclopedia of Type Strains, Phase IV (KMG-V): Genome sequencing to study the core and pangenomes of soil and plant-associated prokaryotes.</title>
        <authorList>
            <person name="Whitman W."/>
        </authorList>
    </citation>
    <scope>NUCLEOTIDE SEQUENCE [LARGE SCALE GENOMIC DNA]</scope>
    <source>
        <strain evidence="3 4">SLV-132</strain>
    </source>
</reference>
<keyword evidence="1" id="KW-0472">Membrane</keyword>
<dbReference type="Pfam" id="PF13460">
    <property type="entry name" value="NAD_binding_10"/>
    <property type="match status" value="1"/>
</dbReference>
<dbReference type="GO" id="GO:0044877">
    <property type="term" value="F:protein-containing complex binding"/>
    <property type="evidence" value="ECO:0007669"/>
    <property type="project" value="TreeGrafter"/>
</dbReference>
<protein>
    <submittedName>
        <fullName evidence="3">Uncharacterized protein YbjT (DUF2867 family)</fullName>
    </submittedName>
</protein>
<evidence type="ECO:0000313" key="3">
    <source>
        <dbReference type="EMBL" id="PWK35002.1"/>
    </source>
</evidence>
<keyword evidence="1" id="KW-0812">Transmembrane</keyword>
<dbReference type="InterPro" id="IPR025695">
    <property type="entry name" value="DoxX-like"/>
</dbReference>
<dbReference type="EMBL" id="QGGT01000002">
    <property type="protein sequence ID" value="PWK35002.1"/>
    <property type="molecule type" value="Genomic_DNA"/>
</dbReference>
<sequence>MIAGVRRPDVADVAGASEYRAVDLARLQEAPAWSGILSGVDAVVNLVGIFRETPEATFDVVQRVAPIALFAACRHAGIARVVQLSALGADDAARTPFLRTKHAADQALLSGGLEGIVLQPSLVYGDDGQSSGLFRTLAAMPVAVLPDGGRSPVQPIHVDDVAAAVASALLRPMRGATRRCALVGPAPMPFRDYLATLRRGMGFRSHTRVIPVPLALARGAAAVAERLPGALISRDAVDMLARGNAAPAGETKALLGRAPRAADTFIDADRGPALGIAALMGWIAPLLRWSVAFLWIVTAAVSLGLYPIADSLALLERAGVPAALRPFALYGAALLDLLLGVLTVLPRRPRWLWLAQIALILGYTAIISVRLPEFWLHPYGPLTKNIPLLALLLLLDQLERNRWTTSR</sequence>
<proteinExistence type="predicted"/>
<dbReference type="PANTHER" id="PTHR12126:SF11">
    <property type="entry name" value="NADH DEHYDROGENASE [UBIQUINONE] 1 ALPHA SUBCOMPLEX SUBUNIT 9, MITOCHONDRIAL"/>
    <property type="match status" value="1"/>
</dbReference>
<feature type="domain" description="NAD(P)-binding" evidence="2">
    <location>
        <begin position="2"/>
        <end position="171"/>
    </location>
</feature>
<dbReference type="Pfam" id="PF13781">
    <property type="entry name" value="DoxX_3"/>
    <property type="match status" value="1"/>
</dbReference>
<dbReference type="SUPFAM" id="SSF51735">
    <property type="entry name" value="NAD(P)-binding Rossmann-fold domains"/>
    <property type="match status" value="1"/>
</dbReference>
<dbReference type="InterPro" id="IPR036291">
    <property type="entry name" value="NAD(P)-bd_dom_sf"/>
</dbReference>
<evidence type="ECO:0000259" key="2">
    <source>
        <dbReference type="Pfam" id="PF13460"/>
    </source>
</evidence>
<dbReference type="PANTHER" id="PTHR12126">
    <property type="entry name" value="NADH-UBIQUINONE OXIDOREDUCTASE 39 KDA SUBUNIT-RELATED"/>
    <property type="match status" value="1"/>
</dbReference>
<evidence type="ECO:0000256" key="1">
    <source>
        <dbReference type="SAM" id="Phobius"/>
    </source>
</evidence>
<keyword evidence="4" id="KW-1185">Reference proteome</keyword>
<organism evidence="3 4">
    <name type="scientific">Cupriavidus plantarum</name>
    <dbReference type="NCBI Taxonomy" id="942865"/>
    <lineage>
        <taxon>Bacteria</taxon>
        <taxon>Pseudomonadati</taxon>
        <taxon>Pseudomonadota</taxon>
        <taxon>Betaproteobacteria</taxon>
        <taxon>Burkholderiales</taxon>
        <taxon>Burkholderiaceae</taxon>
        <taxon>Cupriavidus</taxon>
    </lineage>
</organism>
<evidence type="ECO:0000313" key="4">
    <source>
        <dbReference type="Proteomes" id="UP000245754"/>
    </source>
</evidence>
<dbReference type="Proteomes" id="UP000245754">
    <property type="component" value="Unassembled WGS sequence"/>
</dbReference>
<feature type="transmembrane region" description="Helical" evidence="1">
    <location>
        <begin position="286"/>
        <end position="307"/>
    </location>
</feature>
<dbReference type="InterPro" id="IPR016040">
    <property type="entry name" value="NAD(P)-bd_dom"/>
</dbReference>
<gene>
    <name evidence="3" type="ORF">C7419_102277</name>
</gene>
<keyword evidence="1" id="KW-1133">Transmembrane helix</keyword>
<comment type="caution">
    <text evidence="3">The sequence shown here is derived from an EMBL/GenBank/DDBJ whole genome shotgun (WGS) entry which is preliminary data.</text>
</comment>
<dbReference type="AlphaFoldDB" id="A0A316ETG8"/>
<feature type="transmembrane region" description="Helical" evidence="1">
    <location>
        <begin position="327"/>
        <end position="345"/>
    </location>
</feature>
<accession>A0A316ETG8</accession>
<dbReference type="Gene3D" id="3.40.50.720">
    <property type="entry name" value="NAD(P)-binding Rossmann-like Domain"/>
    <property type="match status" value="1"/>
</dbReference>
<name>A0A316ETG8_9BURK</name>
<feature type="transmembrane region" description="Helical" evidence="1">
    <location>
        <begin position="352"/>
        <end position="369"/>
    </location>
</feature>
<dbReference type="InterPro" id="IPR051207">
    <property type="entry name" value="ComplexI_NDUFA9_subunit"/>
</dbReference>